<sequence>MFSLNFFPTWFFMILGSNQMVCLMNALRLFSVDMIRILLNWWGKISFFSNGSYGNTDLTSGFLKSTCQIGTVYLINN</sequence>
<dbReference type="Proteomes" id="UP000276133">
    <property type="component" value="Unassembled WGS sequence"/>
</dbReference>
<dbReference type="AlphaFoldDB" id="A0A3M7RXI3"/>
<keyword evidence="1" id="KW-0472">Membrane</keyword>
<keyword evidence="1" id="KW-1133">Transmembrane helix</keyword>
<reference evidence="2 3" key="1">
    <citation type="journal article" date="2018" name="Sci. Rep.">
        <title>Genomic signatures of local adaptation to the degree of environmental predictability in rotifers.</title>
        <authorList>
            <person name="Franch-Gras L."/>
            <person name="Hahn C."/>
            <person name="Garcia-Roger E.M."/>
            <person name="Carmona M.J."/>
            <person name="Serra M."/>
            <person name="Gomez A."/>
        </authorList>
    </citation>
    <scope>NUCLEOTIDE SEQUENCE [LARGE SCALE GENOMIC DNA]</scope>
    <source>
        <strain evidence="2">HYR1</strain>
    </source>
</reference>
<proteinExistence type="predicted"/>
<comment type="caution">
    <text evidence="2">The sequence shown here is derived from an EMBL/GenBank/DDBJ whole genome shotgun (WGS) entry which is preliminary data.</text>
</comment>
<name>A0A3M7RXI3_BRAPC</name>
<dbReference type="EMBL" id="REGN01002447">
    <property type="protein sequence ID" value="RNA28027.1"/>
    <property type="molecule type" value="Genomic_DNA"/>
</dbReference>
<evidence type="ECO:0000313" key="3">
    <source>
        <dbReference type="Proteomes" id="UP000276133"/>
    </source>
</evidence>
<keyword evidence="1" id="KW-0812">Transmembrane</keyword>
<accession>A0A3M7RXI3</accession>
<keyword evidence="3" id="KW-1185">Reference proteome</keyword>
<evidence type="ECO:0000256" key="1">
    <source>
        <dbReference type="SAM" id="Phobius"/>
    </source>
</evidence>
<evidence type="ECO:0000313" key="2">
    <source>
        <dbReference type="EMBL" id="RNA28027.1"/>
    </source>
</evidence>
<feature type="transmembrane region" description="Helical" evidence="1">
    <location>
        <begin position="6"/>
        <end position="27"/>
    </location>
</feature>
<gene>
    <name evidence="2" type="ORF">BpHYR1_008399</name>
</gene>
<organism evidence="2 3">
    <name type="scientific">Brachionus plicatilis</name>
    <name type="common">Marine rotifer</name>
    <name type="synonym">Brachionus muelleri</name>
    <dbReference type="NCBI Taxonomy" id="10195"/>
    <lineage>
        <taxon>Eukaryota</taxon>
        <taxon>Metazoa</taxon>
        <taxon>Spiralia</taxon>
        <taxon>Gnathifera</taxon>
        <taxon>Rotifera</taxon>
        <taxon>Eurotatoria</taxon>
        <taxon>Monogononta</taxon>
        <taxon>Pseudotrocha</taxon>
        <taxon>Ploima</taxon>
        <taxon>Brachionidae</taxon>
        <taxon>Brachionus</taxon>
    </lineage>
</organism>
<protein>
    <submittedName>
        <fullName evidence="2">Uncharacterized protein</fullName>
    </submittedName>
</protein>